<gene>
    <name evidence="3" type="ORF">OCU04_007781</name>
</gene>
<protein>
    <submittedName>
        <fullName evidence="3">Uncharacterized protein</fullName>
    </submittedName>
</protein>
<comment type="caution">
    <text evidence="3">The sequence shown here is derived from an EMBL/GenBank/DDBJ whole genome shotgun (WGS) entry which is preliminary data.</text>
</comment>
<reference evidence="3" key="1">
    <citation type="submission" date="2022-11" db="EMBL/GenBank/DDBJ databases">
        <title>Genome Resource of Sclerotinia nivalis Strain SnTB1, a Plant Pathogen Isolated from American Ginseng.</title>
        <authorList>
            <person name="Fan S."/>
        </authorList>
    </citation>
    <scope>NUCLEOTIDE SEQUENCE</scope>
    <source>
        <strain evidence="3">SnTB1</strain>
    </source>
</reference>
<evidence type="ECO:0000313" key="4">
    <source>
        <dbReference type="Proteomes" id="UP001152300"/>
    </source>
</evidence>
<feature type="region of interest" description="Disordered" evidence="1">
    <location>
        <begin position="205"/>
        <end position="228"/>
    </location>
</feature>
<dbReference type="EMBL" id="JAPEIS010000008">
    <property type="protein sequence ID" value="KAJ8063932.1"/>
    <property type="molecule type" value="Genomic_DNA"/>
</dbReference>
<keyword evidence="4" id="KW-1185">Reference proteome</keyword>
<evidence type="ECO:0000256" key="1">
    <source>
        <dbReference type="SAM" id="MobiDB-lite"/>
    </source>
</evidence>
<keyword evidence="2" id="KW-0472">Membrane</keyword>
<sequence length="228" mass="25806">MSGSRLTKHLVAIFILAFTLLFISIFAIVFISMDIIHIPYISHGLASFFSWINVILSPIYPFWAPLTLGFSIKLYRHETFPKQGQWITSSILMFSQHLGQIFMNTMNVFGFFDEICNFRNCWHEYIQTGSIAGVIIGEVLGLPWDANILQNWVESLVLVCEREEAKEVAKNTEDGMEKGVVGHSAKEIEYLEEIKPGLDEEQMTTEAVGIDGSKPVKLPEGKTVKQED</sequence>
<feature type="compositionally biased region" description="Basic and acidic residues" evidence="1">
    <location>
        <begin position="217"/>
        <end position="228"/>
    </location>
</feature>
<feature type="transmembrane region" description="Helical" evidence="2">
    <location>
        <begin position="12"/>
        <end position="36"/>
    </location>
</feature>
<proteinExistence type="predicted"/>
<evidence type="ECO:0000256" key="2">
    <source>
        <dbReference type="SAM" id="Phobius"/>
    </source>
</evidence>
<dbReference type="Proteomes" id="UP001152300">
    <property type="component" value="Unassembled WGS sequence"/>
</dbReference>
<organism evidence="3 4">
    <name type="scientific">Sclerotinia nivalis</name>
    <dbReference type="NCBI Taxonomy" id="352851"/>
    <lineage>
        <taxon>Eukaryota</taxon>
        <taxon>Fungi</taxon>
        <taxon>Dikarya</taxon>
        <taxon>Ascomycota</taxon>
        <taxon>Pezizomycotina</taxon>
        <taxon>Leotiomycetes</taxon>
        <taxon>Helotiales</taxon>
        <taxon>Sclerotiniaceae</taxon>
        <taxon>Sclerotinia</taxon>
    </lineage>
</organism>
<feature type="transmembrane region" description="Helical" evidence="2">
    <location>
        <begin position="48"/>
        <end position="72"/>
    </location>
</feature>
<dbReference type="OrthoDB" id="3535030at2759"/>
<accession>A0A9X0DJH1</accession>
<evidence type="ECO:0000313" key="3">
    <source>
        <dbReference type="EMBL" id="KAJ8063932.1"/>
    </source>
</evidence>
<dbReference type="AlphaFoldDB" id="A0A9X0DJH1"/>
<keyword evidence="2" id="KW-0812">Transmembrane</keyword>
<keyword evidence="2" id="KW-1133">Transmembrane helix</keyword>
<name>A0A9X0DJH1_9HELO</name>